<gene>
    <name evidence="1" type="ORF">RhiirA1_445617</name>
</gene>
<dbReference type="Pfam" id="PF19114">
    <property type="entry name" value="EsV_1_7_cys"/>
    <property type="match status" value="3"/>
</dbReference>
<dbReference type="OrthoDB" id="2441233at2759"/>
<dbReference type="VEuPathDB" id="FungiDB:RhiirFUN_022851"/>
<reference evidence="1 2" key="1">
    <citation type="submission" date="2017-10" db="EMBL/GenBank/DDBJ databases">
        <title>Extensive intraspecific genome diversity in a model arbuscular mycorrhizal fungus.</title>
        <authorList>
            <person name="Chen E.C.H."/>
            <person name="Morin E."/>
            <person name="Baudet D."/>
            <person name="Noel J."/>
            <person name="Ndikumana S."/>
            <person name="Charron P."/>
            <person name="St-Onge C."/>
            <person name="Giorgi J."/>
            <person name="Grigoriev I.V."/>
            <person name="Roux C."/>
            <person name="Martin F.M."/>
            <person name="Corradi N."/>
        </authorList>
    </citation>
    <scope>NUCLEOTIDE SEQUENCE [LARGE SCALE GENOMIC DNA]</scope>
    <source>
        <strain evidence="1 2">A1</strain>
    </source>
</reference>
<name>A0A2I1ENW3_9GLOM</name>
<dbReference type="SMART" id="SM01425">
    <property type="entry name" value="EsV_1_7"/>
    <property type="match status" value="3"/>
</dbReference>
<protein>
    <submittedName>
        <fullName evidence="1">Uncharacterized protein</fullName>
    </submittedName>
</protein>
<proteinExistence type="predicted"/>
<organism evidence="1 2">
    <name type="scientific">Rhizophagus irregularis</name>
    <dbReference type="NCBI Taxonomy" id="588596"/>
    <lineage>
        <taxon>Eukaryota</taxon>
        <taxon>Fungi</taxon>
        <taxon>Fungi incertae sedis</taxon>
        <taxon>Mucoromycota</taxon>
        <taxon>Glomeromycotina</taxon>
        <taxon>Glomeromycetes</taxon>
        <taxon>Glomerales</taxon>
        <taxon>Glomeraceae</taxon>
        <taxon>Rhizophagus</taxon>
    </lineage>
</organism>
<dbReference type="InterPro" id="IPR043822">
    <property type="entry name" value="EsV_1_7_cys"/>
</dbReference>
<accession>A0A2I1ENW3</accession>
<dbReference type="AlphaFoldDB" id="A0A2I1ENW3"/>
<reference evidence="1 2" key="2">
    <citation type="submission" date="2017-10" db="EMBL/GenBank/DDBJ databases">
        <title>Genome analyses suggest a sexual origin of heterokaryosis in a supposedly ancient asexual fungus.</title>
        <authorList>
            <person name="Corradi N."/>
            <person name="Sedzielewska K."/>
            <person name="Noel J."/>
            <person name="Charron P."/>
            <person name="Farinelli L."/>
            <person name="Marton T."/>
            <person name="Kruger M."/>
            <person name="Pelin A."/>
            <person name="Brachmann A."/>
            <person name="Corradi N."/>
        </authorList>
    </citation>
    <scope>NUCLEOTIDE SEQUENCE [LARGE SCALE GENOMIC DNA]</scope>
    <source>
        <strain evidence="1 2">A1</strain>
    </source>
</reference>
<sequence>MGPVVDSNEVMRCEYISTILYTAVSLFKDLLILPQMTVTGASFGPKDSKAPRYCATHKPVGYVNVKTQRQEDGCYKFPHLGFSSSKATSCVTHMKDGMIHLRVRKCLEPGCTTRAVFNVVGLDKGKFCAKRAKHKKPEMIDIQTTKFVNIRDQKCADCSTYTKAKARARLAKQLRVKYILDVNNILYEAYDSIVEDCVCSKKRSDFVIDADTHKVVLEVDKYQHKKGEYNCEVKRM</sequence>
<comment type="caution">
    <text evidence="1">The sequence shown here is derived from an EMBL/GenBank/DDBJ whole genome shotgun (WGS) entry which is preliminary data.</text>
</comment>
<dbReference type="VEuPathDB" id="FungiDB:FUN_017542"/>
<dbReference type="EMBL" id="LLXH01001436">
    <property type="protein sequence ID" value="PKC58919.1"/>
    <property type="molecule type" value="Genomic_DNA"/>
</dbReference>
<dbReference type="VEuPathDB" id="FungiDB:RhiirA1_445617"/>
<evidence type="ECO:0000313" key="2">
    <source>
        <dbReference type="Proteomes" id="UP000232688"/>
    </source>
</evidence>
<dbReference type="Proteomes" id="UP000232688">
    <property type="component" value="Unassembled WGS sequence"/>
</dbReference>
<evidence type="ECO:0000313" key="1">
    <source>
        <dbReference type="EMBL" id="PKC58919.1"/>
    </source>
</evidence>